<dbReference type="Proteomes" id="UP000597656">
    <property type="component" value="Unassembled WGS sequence"/>
</dbReference>
<dbReference type="Gene3D" id="3.40.50.1950">
    <property type="entry name" value="Flavin prenyltransferase-like"/>
    <property type="match status" value="1"/>
</dbReference>
<accession>A0ABQ2HC84</accession>
<protein>
    <submittedName>
        <fullName evidence="2">Flavoprotein</fullName>
    </submittedName>
</protein>
<organism evidence="2 3">
    <name type="scientific">Lentzea pudingi</name>
    <dbReference type="NCBI Taxonomy" id="1789439"/>
    <lineage>
        <taxon>Bacteria</taxon>
        <taxon>Bacillati</taxon>
        <taxon>Actinomycetota</taxon>
        <taxon>Actinomycetes</taxon>
        <taxon>Pseudonocardiales</taxon>
        <taxon>Pseudonocardiaceae</taxon>
        <taxon>Lentzea</taxon>
    </lineage>
</organism>
<feature type="domain" description="Flavoprotein" evidence="1">
    <location>
        <begin position="5"/>
        <end position="124"/>
    </location>
</feature>
<dbReference type="InterPro" id="IPR003382">
    <property type="entry name" value="Flavoprotein"/>
</dbReference>
<sequence length="186" mass="19530">MAVKTLHVIVTGAPPAAGVSTVVGQAQADGWRVGVIATPAALRFVDVETLEKETGLPVPHDFRRPGQPEPLPPADAVLVAPATGNTLVKITRGLSDTLAAGRAVAAIGARLPVVVVPFATREHLAHPALVSAIAELRSWRVRVIDEHFPALPEEGSTGSAAGLFPWTAAWRALTASPTRTDRDEER</sequence>
<evidence type="ECO:0000259" key="1">
    <source>
        <dbReference type="Pfam" id="PF02441"/>
    </source>
</evidence>
<comment type="caution">
    <text evidence="2">The sequence shown here is derived from an EMBL/GenBank/DDBJ whole genome shotgun (WGS) entry which is preliminary data.</text>
</comment>
<dbReference type="InterPro" id="IPR036551">
    <property type="entry name" value="Flavin_trans-like"/>
</dbReference>
<dbReference type="SUPFAM" id="SSF52507">
    <property type="entry name" value="Homo-oligomeric flavin-containing Cys decarboxylases, HFCD"/>
    <property type="match status" value="1"/>
</dbReference>
<evidence type="ECO:0000313" key="2">
    <source>
        <dbReference type="EMBL" id="GGM73484.1"/>
    </source>
</evidence>
<name>A0ABQ2HC84_9PSEU</name>
<evidence type="ECO:0000313" key="3">
    <source>
        <dbReference type="Proteomes" id="UP000597656"/>
    </source>
</evidence>
<dbReference type="RefSeq" id="WP_189153022.1">
    <property type="nucleotide sequence ID" value="NZ_BMNC01000001.1"/>
</dbReference>
<dbReference type="Pfam" id="PF02441">
    <property type="entry name" value="Flavoprotein"/>
    <property type="match status" value="1"/>
</dbReference>
<reference evidence="3" key="1">
    <citation type="journal article" date="2019" name="Int. J. Syst. Evol. Microbiol.">
        <title>The Global Catalogue of Microorganisms (GCM) 10K type strain sequencing project: providing services to taxonomists for standard genome sequencing and annotation.</title>
        <authorList>
            <consortium name="The Broad Institute Genomics Platform"/>
            <consortium name="The Broad Institute Genome Sequencing Center for Infectious Disease"/>
            <person name="Wu L."/>
            <person name="Ma J."/>
        </authorList>
    </citation>
    <scope>NUCLEOTIDE SEQUENCE [LARGE SCALE GENOMIC DNA]</scope>
    <source>
        <strain evidence="3">CGMCC 4.7319</strain>
    </source>
</reference>
<gene>
    <name evidence="2" type="ORF">GCM10011609_06590</name>
</gene>
<proteinExistence type="predicted"/>
<keyword evidence="3" id="KW-1185">Reference proteome</keyword>
<dbReference type="EMBL" id="BMNC01000001">
    <property type="protein sequence ID" value="GGM73484.1"/>
    <property type="molecule type" value="Genomic_DNA"/>
</dbReference>